<dbReference type="RefSeq" id="WP_097030580.1">
    <property type="nucleotide sequence ID" value="NZ_OAOQ01000007.1"/>
</dbReference>
<dbReference type="AlphaFoldDB" id="A0A285CU13"/>
<keyword evidence="7" id="KW-0325">Glycoprotein</keyword>
<dbReference type="GO" id="GO:0016020">
    <property type="term" value="C:membrane"/>
    <property type="evidence" value="ECO:0007669"/>
    <property type="project" value="InterPro"/>
</dbReference>
<dbReference type="Pfam" id="PF03567">
    <property type="entry name" value="Sulfotransfer_2"/>
    <property type="match status" value="1"/>
</dbReference>
<keyword evidence="6" id="KW-0472">Membrane</keyword>
<evidence type="ECO:0000256" key="6">
    <source>
        <dbReference type="ARBA" id="ARBA00023136"/>
    </source>
</evidence>
<dbReference type="InterPro" id="IPR018011">
    <property type="entry name" value="Carb_sulfotrans_8-10"/>
</dbReference>
<proteinExistence type="predicted"/>
<evidence type="ECO:0000313" key="9">
    <source>
        <dbReference type="Proteomes" id="UP000219467"/>
    </source>
</evidence>
<evidence type="ECO:0000256" key="2">
    <source>
        <dbReference type="ARBA" id="ARBA00022679"/>
    </source>
</evidence>
<evidence type="ECO:0000256" key="3">
    <source>
        <dbReference type="ARBA" id="ARBA00022692"/>
    </source>
</evidence>
<dbReference type="EMBL" id="OAOQ01000007">
    <property type="protein sequence ID" value="SNX71047.1"/>
    <property type="molecule type" value="Genomic_DNA"/>
</dbReference>
<organism evidence="8 9">
    <name type="scientific">Cereibacter ovatus</name>
    <dbReference type="NCBI Taxonomy" id="439529"/>
    <lineage>
        <taxon>Bacteria</taxon>
        <taxon>Pseudomonadati</taxon>
        <taxon>Pseudomonadota</taxon>
        <taxon>Alphaproteobacteria</taxon>
        <taxon>Rhodobacterales</taxon>
        <taxon>Paracoccaceae</taxon>
        <taxon>Cereibacter</taxon>
    </lineage>
</organism>
<comment type="subcellular location">
    <subcellularLocation>
        <location evidence="1">Golgi apparatus membrane</location>
        <topology evidence="1">Single-pass type II membrane protein</topology>
    </subcellularLocation>
</comment>
<keyword evidence="9" id="KW-1185">Reference proteome</keyword>
<keyword evidence="5" id="KW-0333">Golgi apparatus</keyword>
<dbReference type="InterPro" id="IPR005331">
    <property type="entry name" value="Sulfotransferase"/>
</dbReference>
<evidence type="ECO:0000256" key="5">
    <source>
        <dbReference type="ARBA" id="ARBA00023034"/>
    </source>
</evidence>
<keyword evidence="3" id="KW-0812">Transmembrane</keyword>
<dbReference type="PANTHER" id="PTHR12137:SF54">
    <property type="entry name" value="CARBOHYDRATE SULFOTRANSFERASE"/>
    <property type="match status" value="1"/>
</dbReference>
<sequence>MGFPGTWMTESESLVYRVVPKCACSTIGQIMYFSDHGRFFDGDIHDATTGLHKWAQEASQPLIEANVKAHRSPAFTCVRNPYSRILSSFFDKICGIQRNGKRYRGNLVPLIIQKYGIDVGGEDGRAEFDQIASFRRFLLFVRDTIRWKKPMEPDIHWSAMSGHISTFIVNGGRYDRIFFTEKFNEGMQSVLNLASLRHQVDLATIPRFNESEGHGPARAHPVEAYFDDLSMHLMWEIYRKDFQLFRYDFDNPANKLPKGDIDLAEVHARLGD</sequence>
<dbReference type="OrthoDB" id="7759404at2"/>
<evidence type="ECO:0000256" key="1">
    <source>
        <dbReference type="ARBA" id="ARBA00004323"/>
    </source>
</evidence>
<protein>
    <submittedName>
        <fullName evidence="8">Sulfotransferase family protein</fullName>
    </submittedName>
</protein>
<evidence type="ECO:0000256" key="4">
    <source>
        <dbReference type="ARBA" id="ARBA00022989"/>
    </source>
</evidence>
<evidence type="ECO:0000313" key="8">
    <source>
        <dbReference type="EMBL" id="SNX71047.1"/>
    </source>
</evidence>
<dbReference type="PANTHER" id="PTHR12137">
    <property type="entry name" value="CARBOHYDRATE SULFOTRANSFERASE"/>
    <property type="match status" value="1"/>
</dbReference>
<gene>
    <name evidence="8" type="ORF">SAMN05878503_107162</name>
</gene>
<reference evidence="9" key="1">
    <citation type="submission" date="2017-08" db="EMBL/GenBank/DDBJ databases">
        <authorList>
            <person name="Varghese N."/>
            <person name="Submissions S."/>
        </authorList>
    </citation>
    <scope>NUCLEOTIDE SEQUENCE [LARGE SCALE GENOMIC DNA]</scope>
    <source>
        <strain evidence="9">JA234</strain>
    </source>
</reference>
<accession>A0A285CU13</accession>
<dbReference type="GO" id="GO:0008146">
    <property type="term" value="F:sulfotransferase activity"/>
    <property type="evidence" value="ECO:0007669"/>
    <property type="project" value="InterPro"/>
</dbReference>
<name>A0A285CU13_9RHOB</name>
<dbReference type="GO" id="GO:0016051">
    <property type="term" value="P:carbohydrate biosynthetic process"/>
    <property type="evidence" value="ECO:0007669"/>
    <property type="project" value="InterPro"/>
</dbReference>
<dbReference type="Proteomes" id="UP000219467">
    <property type="component" value="Unassembled WGS sequence"/>
</dbReference>
<evidence type="ECO:0000256" key="7">
    <source>
        <dbReference type="ARBA" id="ARBA00023180"/>
    </source>
</evidence>
<keyword evidence="4" id="KW-1133">Transmembrane helix</keyword>
<keyword evidence="2 8" id="KW-0808">Transferase</keyword>